<dbReference type="InterPro" id="IPR054347">
    <property type="entry name" value="TOTE_primase"/>
</dbReference>
<dbReference type="Pfam" id="PF22548">
    <property type="entry name" value="AEP-TOTE"/>
    <property type="match status" value="1"/>
</dbReference>
<organism evidence="2 3">
    <name type="scientific">Sutterella wadsworthensis 2_1_59BFAA</name>
    <dbReference type="NCBI Taxonomy" id="742823"/>
    <lineage>
        <taxon>Bacteria</taxon>
        <taxon>Pseudomonadati</taxon>
        <taxon>Pseudomonadota</taxon>
        <taxon>Betaproteobacteria</taxon>
        <taxon>Burkholderiales</taxon>
        <taxon>Sutterellaceae</taxon>
        <taxon>Sutterella</taxon>
    </lineage>
</organism>
<feature type="domain" description="TOTE conflict system primase" evidence="1">
    <location>
        <begin position="100"/>
        <end position="304"/>
    </location>
</feature>
<accession>K1JIA3</accession>
<dbReference type="STRING" id="742823.HMPREF9465_00996"/>
<sequence>MEDVKAQLALLTRVVTDLQKVVLELKAEISALRSQSSLPKAVEPLKAVETPPATATSGLEIPDEPWTDAEAKTQAPCGSTGKQLVKTPKIVAETDLTSREKVELFAGLFAGRSDVYATRWASRTDAQKSGYSPKCTMRYTEGCSLKCHLCPHRAYEKVTAGTYYFHLKGDIVMGVYPLLTDNTCRFAVLDFDNSDWERDGKAVIKTARKHGIPLVPEISRSACGVHLWLFLSVPMQAAVVRRVLERLIALTIADEGLLKLDSFDRIIPCQDELPRGNSSIGNLVALPMQPEAKARGGSSFIRRDARLSFMRQARMHLRTSRRHRA</sequence>
<gene>
    <name evidence="2" type="ORF">HMPREF9465_00996</name>
</gene>
<dbReference type="AlphaFoldDB" id="K1JIA3"/>
<evidence type="ECO:0000313" key="3">
    <source>
        <dbReference type="Proteomes" id="UP000005835"/>
    </source>
</evidence>
<reference evidence="2 3" key="1">
    <citation type="submission" date="2012-05" db="EMBL/GenBank/DDBJ databases">
        <title>The Genome Sequence of Sutterella wadsworthensis 2_1_59BFAA.</title>
        <authorList>
            <consortium name="The Broad Institute Genome Sequencing Platform"/>
            <person name="Earl A."/>
            <person name="Ward D."/>
            <person name="Feldgarden M."/>
            <person name="Gevers D."/>
            <person name="Daigneault M."/>
            <person name="Strauss J."/>
            <person name="Allen-Vercoe E."/>
            <person name="Walker B."/>
            <person name="Young S.K."/>
            <person name="Zeng Q."/>
            <person name="Gargeya S."/>
            <person name="Fitzgerald M."/>
            <person name="Haas B."/>
            <person name="Abouelleil A."/>
            <person name="Alvarado L."/>
            <person name="Arachchi H.M."/>
            <person name="Berlin A.M."/>
            <person name="Chapman S.B."/>
            <person name="Goldberg J."/>
            <person name="Griggs A."/>
            <person name="Gujja S."/>
            <person name="Hansen M."/>
            <person name="Howarth C."/>
            <person name="Imamovic A."/>
            <person name="Larimer J."/>
            <person name="McCowen C."/>
            <person name="Montmayeur A."/>
            <person name="Murphy C."/>
            <person name="Neiman D."/>
            <person name="Pearson M."/>
            <person name="Priest M."/>
            <person name="Roberts A."/>
            <person name="Saif S."/>
            <person name="Shea T."/>
            <person name="Sisk P."/>
            <person name="Sykes S."/>
            <person name="Wortman J."/>
            <person name="Nusbaum C."/>
            <person name="Birren B."/>
        </authorList>
    </citation>
    <scope>NUCLEOTIDE SEQUENCE [LARGE SCALE GENOMIC DNA]</scope>
    <source>
        <strain evidence="2 3">2_1_59BFAA</strain>
    </source>
</reference>
<dbReference type="PATRIC" id="fig|742823.3.peg.980"/>
<dbReference type="HOGENOM" id="CLU_855072_0_0_4"/>
<evidence type="ECO:0000313" key="2">
    <source>
        <dbReference type="EMBL" id="EKB31385.1"/>
    </source>
</evidence>
<dbReference type="EMBL" id="ADMG01000027">
    <property type="protein sequence ID" value="EKB31385.1"/>
    <property type="molecule type" value="Genomic_DNA"/>
</dbReference>
<evidence type="ECO:0000259" key="1">
    <source>
        <dbReference type="Pfam" id="PF22548"/>
    </source>
</evidence>
<comment type="caution">
    <text evidence="2">The sequence shown here is derived from an EMBL/GenBank/DDBJ whole genome shotgun (WGS) entry which is preliminary data.</text>
</comment>
<dbReference type="eggNOG" id="COG4951">
    <property type="taxonomic scope" value="Bacteria"/>
</dbReference>
<proteinExistence type="predicted"/>
<dbReference type="RefSeq" id="WP_005434730.1">
    <property type="nucleotide sequence ID" value="NZ_JH815515.1"/>
</dbReference>
<dbReference type="OrthoDB" id="9804086at2"/>
<keyword evidence="3" id="KW-1185">Reference proteome</keyword>
<dbReference type="Proteomes" id="UP000005835">
    <property type="component" value="Unassembled WGS sequence"/>
</dbReference>
<protein>
    <recommendedName>
        <fullName evidence="1">TOTE conflict system primase domain-containing protein</fullName>
    </recommendedName>
</protein>
<name>K1JIA3_9BURK</name>